<keyword evidence="7" id="KW-0597">Phosphoprotein</keyword>
<dbReference type="GO" id="GO:0008285">
    <property type="term" value="P:negative regulation of cell population proliferation"/>
    <property type="evidence" value="ECO:0007669"/>
    <property type="project" value="TreeGrafter"/>
</dbReference>
<evidence type="ECO:0000256" key="14">
    <source>
        <dbReference type="ARBA" id="ARBA00031925"/>
    </source>
</evidence>
<accession>A0A2G9SM79</accession>
<evidence type="ECO:0000256" key="5">
    <source>
        <dbReference type="ARBA" id="ARBA00014547"/>
    </source>
</evidence>
<keyword evidence="11" id="KW-0539">Nucleus</keyword>
<dbReference type="GO" id="GO:0000082">
    <property type="term" value="P:G1/S transition of mitotic cell cycle"/>
    <property type="evidence" value="ECO:0007669"/>
    <property type="project" value="TreeGrafter"/>
</dbReference>
<dbReference type="OrthoDB" id="6373236at2759"/>
<evidence type="ECO:0000256" key="2">
    <source>
        <dbReference type="ARBA" id="ARBA00004177"/>
    </source>
</evidence>
<dbReference type="GO" id="GO:0051087">
    <property type="term" value="F:protein-folding chaperone binding"/>
    <property type="evidence" value="ECO:0007669"/>
    <property type="project" value="TreeGrafter"/>
</dbReference>
<evidence type="ECO:0000313" key="19">
    <source>
        <dbReference type="Proteomes" id="UP000228934"/>
    </source>
</evidence>
<dbReference type="GO" id="GO:0005634">
    <property type="term" value="C:nucleus"/>
    <property type="evidence" value="ECO:0007669"/>
    <property type="project" value="UniProtKB-SubCell"/>
</dbReference>
<reference evidence="19" key="1">
    <citation type="journal article" date="2017" name="Nat. Commun.">
        <title>The North American bullfrog draft genome provides insight into hormonal regulation of long noncoding RNA.</title>
        <authorList>
            <person name="Hammond S.A."/>
            <person name="Warren R.L."/>
            <person name="Vandervalk B.P."/>
            <person name="Kucuk E."/>
            <person name="Khan H."/>
            <person name="Gibb E.A."/>
            <person name="Pandoh P."/>
            <person name="Kirk H."/>
            <person name="Zhao Y."/>
            <person name="Jones M."/>
            <person name="Mungall A.J."/>
            <person name="Coope R."/>
            <person name="Pleasance S."/>
            <person name="Moore R.A."/>
            <person name="Holt R.A."/>
            <person name="Round J.M."/>
            <person name="Ohora S."/>
            <person name="Walle B.V."/>
            <person name="Veldhoen N."/>
            <person name="Helbing C.C."/>
            <person name="Birol I."/>
        </authorList>
    </citation>
    <scope>NUCLEOTIDE SEQUENCE [LARGE SCALE GENOMIC DNA]</scope>
</reference>
<comment type="subcellular location">
    <subcellularLocation>
        <location evidence="3">Cytoplasm</location>
    </subcellularLocation>
    <subcellularLocation>
        <location evidence="2">Endosome</location>
    </subcellularLocation>
    <subcellularLocation>
        <location evidence="1">Nucleus</location>
    </subcellularLocation>
</comment>
<feature type="non-terminal residue" evidence="18">
    <location>
        <position position="185"/>
    </location>
</feature>
<name>A0A2G9SM79_AQUCT</name>
<evidence type="ECO:0000256" key="12">
    <source>
        <dbReference type="ARBA" id="ARBA00023306"/>
    </source>
</evidence>
<evidence type="ECO:0000313" key="18">
    <source>
        <dbReference type="EMBL" id="PIO41152.1"/>
    </source>
</evidence>
<proteinExistence type="inferred from homology"/>
<keyword evidence="19" id="KW-1185">Reference proteome</keyword>
<keyword evidence="6" id="KW-0963">Cytoplasm</keyword>
<feature type="compositionally biased region" description="Basic residues" evidence="16">
    <location>
        <begin position="88"/>
        <end position="98"/>
    </location>
</feature>
<evidence type="ECO:0000256" key="8">
    <source>
        <dbReference type="ARBA" id="ARBA00022753"/>
    </source>
</evidence>
<evidence type="ECO:0000256" key="7">
    <source>
        <dbReference type="ARBA" id="ARBA00022553"/>
    </source>
</evidence>
<dbReference type="Proteomes" id="UP000228934">
    <property type="component" value="Unassembled WGS sequence"/>
</dbReference>
<evidence type="ECO:0000256" key="3">
    <source>
        <dbReference type="ARBA" id="ARBA00004496"/>
    </source>
</evidence>
<keyword evidence="12" id="KW-0131">Cell cycle</keyword>
<protein>
    <recommendedName>
        <fullName evidence="5">Cyclin-dependent kinase inhibitor 1B</fullName>
    </recommendedName>
    <alternativeName>
        <fullName evidence="14">Cyclin-dependent kinase inhibitor p27</fullName>
    </alternativeName>
    <alternativeName>
        <fullName evidence="13">p27Kip1</fullName>
    </alternativeName>
</protein>
<dbReference type="GO" id="GO:0005768">
    <property type="term" value="C:endosome"/>
    <property type="evidence" value="ECO:0007669"/>
    <property type="project" value="UniProtKB-SubCell"/>
</dbReference>
<feature type="region of interest" description="Disordered" evidence="16">
    <location>
        <begin position="72"/>
        <end position="151"/>
    </location>
</feature>
<keyword evidence="10" id="KW-0649">Protein kinase inhibitor</keyword>
<dbReference type="GO" id="GO:0004861">
    <property type="term" value="F:cyclin-dependent protein serine/threonine kinase inhibitor activity"/>
    <property type="evidence" value="ECO:0007669"/>
    <property type="project" value="InterPro"/>
</dbReference>
<organism evidence="18 19">
    <name type="scientific">Aquarana catesbeiana</name>
    <name type="common">American bullfrog</name>
    <name type="synonym">Rana catesbeiana</name>
    <dbReference type="NCBI Taxonomy" id="8400"/>
    <lineage>
        <taxon>Eukaryota</taxon>
        <taxon>Metazoa</taxon>
        <taxon>Chordata</taxon>
        <taxon>Craniata</taxon>
        <taxon>Vertebrata</taxon>
        <taxon>Euteleostomi</taxon>
        <taxon>Amphibia</taxon>
        <taxon>Batrachia</taxon>
        <taxon>Anura</taxon>
        <taxon>Neobatrachia</taxon>
        <taxon>Ranoidea</taxon>
        <taxon>Ranidae</taxon>
        <taxon>Aquarana</taxon>
    </lineage>
</organism>
<comment type="similarity">
    <text evidence="4">Belongs to the CDI family.</text>
</comment>
<evidence type="ECO:0000256" key="15">
    <source>
        <dbReference type="ARBA" id="ARBA00045727"/>
    </source>
</evidence>
<dbReference type="AlphaFoldDB" id="A0A2G9SM79"/>
<feature type="domain" description="Cyclin-dependent kinase inhibitor" evidence="17">
    <location>
        <begin position="30"/>
        <end position="77"/>
    </location>
</feature>
<evidence type="ECO:0000256" key="10">
    <source>
        <dbReference type="ARBA" id="ARBA00023013"/>
    </source>
</evidence>
<evidence type="ECO:0000256" key="9">
    <source>
        <dbReference type="ARBA" id="ARBA00022843"/>
    </source>
</evidence>
<dbReference type="Pfam" id="PF02234">
    <property type="entry name" value="CDI"/>
    <property type="match status" value="1"/>
</dbReference>
<evidence type="ECO:0000256" key="11">
    <source>
        <dbReference type="ARBA" id="ARBA00023242"/>
    </source>
</evidence>
<dbReference type="GO" id="GO:0045930">
    <property type="term" value="P:negative regulation of mitotic cell cycle"/>
    <property type="evidence" value="ECO:0007669"/>
    <property type="project" value="TreeGrafter"/>
</dbReference>
<keyword evidence="9" id="KW-0832">Ubl conjugation</keyword>
<feature type="region of interest" description="Disordered" evidence="16">
    <location>
        <begin position="1"/>
        <end position="38"/>
    </location>
</feature>
<dbReference type="InterPro" id="IPR003175">
    <property type="entry name" value="CDI_dom"/>
</dbReference>
<comment type="function">
    <text evidence="15">Important regulator of cell cycle progression. Inhibits the kinase activity of CDK2 bound to cyclin A, but has little inhibitory activity on CDK2 bound to SPDYA. Involved in G1 arrest. Potent inhibitor of cyclin E- and cyclin A-CDK2 complexes. Forms a complex with cyclin type D-CDK4 complexes and is involved in the assembly, stability, and modulation of CCND1-CDK4 complex activation. Acts either as an inhibitor or an activator of cyclin type D-CDK4 complexes depending on its phosphorylation state and/or stoichometry.</text>
</comment>
<gene>
    <name evidence="18" type="ORF">AB205_0051780</name>
</gene>
<evidence type="ECO:0000256" key="4">
    <source>
        <dbReference type="ARBA" id="ARBA00006726"/>
    </source>
</evidence>
<evidence type="ECO:0000256" key="16">
    <source>
        <dbReference type="SAM" id="MobiDB-lite"/>
    </source>
</evidence>
<dbReference type="InterPro" id="IPR044898">
    <property type="entry name" value="CDI_dom_sf"/>
</dbReference>
<sequence>MSGVRLSPGSPGVERVSRAPGSPRPLARRCLFGPVDGQSLAREAARYRAEMEEESRTRWNFDFSTDRPLDGALQWEEAGPDTPEFYRRPVHRKPTKKRSSPEPPSASSQGTHRTDAGETSDGSPTPLPEQTPKKSRPCTIQPPPFPQCRLTPCPLSPRTLSLAEASCRALIQSNTTEDGHRMLTI</sequence>
<dbReference type="EMBL" id="KV923420">
    <property type="protein sequence ID" value="PIO41152.1"/>
    <property type="molecule type" value="Genomic_DNA"/>
</dbReference>
<dbReference type="PANTHER" id="PTHR10265:SF9">
    <property type="entry name" value="CYCLIN-DEPENDENT KINASE INHIBITOR 1B"/>
    <property type="match status" value="1"/>
</dbReference>
<evidence type="ECO:0000256" key="1">
    <source>
        <dbReference type="ARBA" id="ARBA00004123"/>
    </source>
</evidence>
<dbReference type="Gene3D" id="4.10.365.10">
    <property type="entry name" value="p27"/>
    <property type="match status" value="1"/>
</dbReference>
<dbReference type="PANTHER" id="PTHR10265">
    <property type="entry name" value="CYCLIN-DEPENDENT KINASE INHIBITOR 1"/>
    <property type="match status" value="1"/>
</dbReference>
<evidence type="ECO:0000259" key="17">
    <source>
        <dbReference type="Pfam" id="PF02234"/>
    </source>
</evidence>
<evidence type="ECO:0000256" key="13">
    <source>
        <dbReference type="ARBA" id="ARBA00031903"/>
    </source>
</evidence>
<evidence type="ECO:0000256" key="6">
    <source>
        <dbReference type="ARBA" id="ARBA00022490"/>
    </source>
</evidence>
<keyword evidence="8" id="KW-0967">Endosome</keyword>